<organism evidence="3 4">
    <name type="scientific">Oikopleura dioica</name>
    <name type="common">Tunicate</name>
    <dbReference type="NCBI Taxonomy" id="34765"/>
    <lineage>
        <taxon>Eukaryota</taxon>
        <taxon>Metazoa</taxon>
        <taxon>Chordata</taxon>
        <taxon>Tunicata</taxon>
        <taxon>Appendicularia</taxon>
        <taxon>Copelata</taxon>
        <taxon>Oikopleuridae</taxon>
        <taxon>Oikopleura</taxon>
    </lineage>
</organism>
<protein>
    <submittedName>
        <fullName evidence="3">Oidioi.mRNA.OKI2018_I69.chr2.g8408.t1.cds</fullName>
    </submittedName>
</protein>
<feature type="transmembrane region" description="Helical" evidence="1">
    <location>
        <begin position="38"/>
        <end position="62"/>
    </location>
</feature>
<gene>
    <name evidence="3" type="ORF">OKIOD_LOCUS17173</name>
</gene>
<dbReference type="Proteomes" id="UP001158576">
    <property type="component" value="Chromosome 2"/>
</dbReference>
<keyword evidence="1" id="KW-1133">Transmembrane helix</keyword>
<feature type="signal peptide" evidence="2">
    <location>
        <begin position="1"/>
        <end position="26"/>
    </location>
</feature>
<feature type="transmembrane region" description="Helical" evidence="1">
    <location>
        <begin position="69"/>
        <end position="90"/>
    </location>
</feature>
<keyword evidence="4" id="KW-1185">Reference proteome</keyword>
<evidence type="ECO:0000313" key="3">
    <source>
        <dbReference type="EMBL" id="CAG5114349.1"/>
    </source>
</evidence>
<accession>A0ABN7TER7</accession>
<feature type="chain" id="PRO_5046301455" evidence="2">
    <location>
        <begin position="27"/>
        <end position="139"/>
    </location>
</feature>
<keyword evidence="1" id="KW-0472">Membrane</keyword>
<evidence type="ECO:0000256" key="1">
    <source>
        <dbReference type="SAM" id="Phobius"/>
    </source>
</evidence>
<dbReference type="EMBL" id="OU015567">
    <property type="protein sequence ID" value="CAG5114349.1"/>
    <property type="molecule type" value="Genomic_DNA"/>
</dbReference>
<evidence type="ECO:0000313" key="4">
    <source>
        <dbReference type="Proteomes" id="UP001158576"/>
    </source>
</evidence>
<name>A0ABN7TER7_OIKDI</name>
<proteinExistence type="predicted"/>
<reference evidence="3 4" key="1">
    <citation type="submission" date="2021-04" db="EMBL/GenBank/DDBJ databases">
        <authorList>
            <person name="Bliznina A."/>
        </authorList>
    </citation>
    <scope>NUCLEOTIDE SEQUENCE [LARGE SCALE GENOMIC DNA]</scope>
</reference>
<feature type="transmembrane region" description="Helical" evidence="1">
    <location>
        <begin position="110"/>
        <end position="130"/>
    </location>
</feature>
<keyword evidence="1" id="KW-0812">Transmembrane</keyword>
<evidence type="ECO:0000256" key="2">
    <source>
        <dbReference type="SAM" id="SignalP"/>
    </source>
</evidence>
<sequence>METIAIGQMLMPILAFIFTCAAVSLAASCKFIGHGEVAFLPMVGIVVNVFYISTAVITLVASKINWADGFVGAAIFSVMSLLSASLMAAWSYSQTQNNSKPAAIRKRLSWILLISYSLQVGLFFGLVMLLKDATAVTAL</sequence>
<keyword evidence="2" id="KW-0732">Signal</keyword>